<keyword evidence="3" id="KW-1185">Reference proteome</keyword>
<organism evidence="2 3">
    <name type="scientific">Leifsonia tongyongensis</name>
    <dbReference type="NCBI Taxonomy" id="1268043"/>
    <lineage>
        <taxon>Bacteria</taxon>
        <taxon>Bacillati</taxon>
        <taxon>Actinomycetota</taxon>
        <taxon>Actinomycetes</taxon>
        <taxon>Micrococcales</taxon>
        <taxon>Microbacteriaceae</taxon>
        <taxon>Leifsonia</taxon>
    </lineage>
</organism>
<comment type="caution">
    <text evidence="2">The sequence shown here is derived from an EMBL/GenBank/DDBJ whole genome shotgun (WGS) entry which is preliminary data.</text>
</comment>
<dbReference type="AlphaFoldDB" id="A0A6L9XY74"/>
<accession>A0A6L9XY74</accession>
<feature type="signal peptide" evidence="1">
    <location>
        <begin position="1"/>
        <end position="27"/>
    </location>
</feature>
<sequence>MPRKLFVLIAAAALAVAGLGAAQTATAAPPPPVPASPDFGPNVIVFDPSMPQSQIQATVDSIAATQVDNEMGTQRYALLFKPGTYGSVTHPLVFQVGYYTEIAGLGQSPTDVTINGEVNVFNRCLSANNCIALDNFWRSMSNLTINPVGGSGCRTNTEFWAVSQAAPLRRVNVRGNLTFMDYCTAGPQYASGGFLADSQTRNIVNGSQQQFLTRDSSIGGWSNGVWNQVFSGVTGAPAQSFPTPPYTTLATTPASREKPYLYVDAAGAYNVFVPAARTDSSGPTWTVGQTPGRSLPLSSFYVARPSDTAKAIDKQLARGKNLLLTPGVYNVDRSIRVNHPDTIVLGLGVATLTAVDGAIPLTVGDVGGVDIAGLMIDAGTVNSPALLQLGTGHGERGDHGANRGSGPTALQDVFFRVGGPHAGKATVSLVVNSSNVILDDIWAWRADHGTGVGWTTNTADTGVVVNGDDVTATGLFVEHYQKYNVIWNGENGKTVFFQNELPYDAPNQAAWRHDGVFGWAAYKVADNVTTNQLWGGGSYIFTNVDPTLHATRGFEVPVKPGIQLHDLLTVNLGAGTLDHVVNDTGGAATTAHIGVPVYVVSGP</sequence>
<feature type="chain" id="PRO_5026707672" evidence="1">
    <location>
        <begin position="28"/>
        <end position="603"/>
    </location>
</feature>
<reference evidence="2 3" key="1">
    <citation type="journal article" date="2014" name="J. Microbiol.">
        <title>Diaminobutyricibacter tongyongensis gen. nov., sp. nov. and Homoserinibacter gongjuensis gen. nov., sp. nov. belong to the family Microbacteriaceae.</title>
        <authorList>
            <person name="Kim S.J."/>
            <person name="Ahn J.H."/>
            <person name="Weon H.Y."/>
            <person name="Hamada M."/>
            <person name="Suzuki K."/>
            <person name="Kwon S.W."/>
        </authorList>
    </citation>
    <scope>NUCLEOTIDE SEQUENCE [LARGE SCALE GENOMIC DNA]</scope>
    <source>
        <strain evidence="2 3">NBRC 108724</strain>
    </source>
</reference>
<keyword evidence="1" id="KW-0732">Signal</keyword>
<dbReference type="Gene3D" id="2.160.20.10">
    <property type="entry name" value="Single-stranded right-handed beta-helix, Pectin lyase-like"/>
    <property type="match status" value="1"/>
</dbReference>
<gene>
    <name evidence="2" type="ORF">G3T36_08575</name>
</gene>
<evidence type="ECO:0000313" key="3">
    <source>
        <dbReference type="Proteomes" id="UP000474967"/>
    </source>
</evidence>
<dbReference type="CDD" id="cd23669">
    <property type="entry name" value="GH55_SacteLam55A-like"/>
    <property type="match status" value="1"/>
</dbReference>
<dbReference type="Proteomes" id="UP000474967">
    <property type="component" value="Unassembled WGS sequence"/>
</dbReference>
<name>A0A6L9XY74_9MICO</name>
<evidence type="ECO:0000313" key="2">
    <source>
        <dbReference type="EMBL" id="NEN05928.1"/>
    </source>
</evidence>
<dbReference type="EMBL" id="JAAGWY010000002">
    <property type="protein sequence ID" value="NEN05928.1"/>
    <property type="molecule type" value="Genomic_DNA"/>
</dbReference>
<dbReference type="SUPFAM" id="SSF51126">
    <property type="entry name" value="Pectin lyase-like"/>
    <property type="match status" value="1"/>
</dbReference>
<proteinExistence type="predicted"/>
<dbReference type="InterPro" id="IPR012334">
    <property type="entry name" value="Pectin_lyas_fold"/>
</dbReference>
<protein>
    <submittedName>
        <fullName evidence="2">Adenylyl cyclase</fullName>
    </submittedName>
</protein>
<dbReference type="InterPro" id="IPR059186">
    <property type="entry name" value="SACTE_4363"/>
</dbReference>
<evidence type="ECO:0000256" key="1">
    <source>
        <dbReference type="SAM" id="SignalP"/>
    </source>
</evidence>
<dbReference type="InterPro" id="IPR011050">
    <property type="entry name" value="Pectin_lyase_fold/virulence"/>
</dbReference>